<accession>A0AA41XBL7</accession>
<dbReference type="Gene3D" id="2.130.10.10">
    <property type="entry name" value="YVTN repeat-like/Quinoprotein amine dehydrogenase"/>
    <property type="match status" value="1"/>
</dbReference>
<dbReference type="Proteomes" id="UP001165587">
    <property type="component" value="Unassembled WGS sequence"/>
</dbReference>
<evidence type="ECO:0000313" key="2">
    <source>
        <dbReference type="EMBL" id="MCS5725221.1"/>
    </source>
</evidence>
<dbReference type="Gene3D" id="3.40.50.12090">
    <property type="match status" value="1"/>
</dbReference>
<dbReference type="InterPro" id="IPR051922">
    <property type="entry name" value="Bact_Sporulation_Assoc"/>
</dbReference>
<keyword evidence="3" id="KW-1185">Reference proteome</keyword>
<gene>
    <name evidence="2" type="ORF">N1028_04865</name>
</gene>
<dbReference type="Pfam" id="PF24684">
    <property type="entry name" value="Vgb_lyase"/>
    <property type="match status" value="1"/>
</dbReference>
<dbReference type="Pfam" id="PF04122">
    <property type="entry name" value="CW_binding_2"/>
    <property type="match status" value="3"/>
</dbReference>
<reference evidence="2" key="1">
    <citation type="submission" date="2022-08" db="EMBL/GenBank/DDBJ databases">
        <authorList>
            <person name="Deng Y."/>
            <person name="Han X.-F."/>
            <person name="Zhang Y.-Q."/>
        </authorList>
    </citation>
    <scope>NUCLEOTIDE SEQUENCE</scope>
    <source>
        <strain evidence="2">CPCC 203407</strain>
    </source>
</reference>
<dbReference type="SUPFAM" id="SSF101898">
    <property type="entry name" value="NHL repeat"/>
    <property type="match status" value="1"/>
</dbReference>
<protein>
    <submittedName>
        <fullName evidence="2">Cell wall-binding repeat-containing protein</fullName>
    </submittedName>
</protein>
<keyword evidence="1" id="KW-0732">Signal</keyword>
<dbReference type="PANTHER" id="PTHR30032">
    <property type="entry name" value="N-ACETYLMURAMOYL-L-ALANINE AMIDASE-RELATED"/>
    <property type="match status" value="1"/>
</dbReference>
<feature type="chain" id="PRO_5041394369" evidence="1">
    <location>
        <begin position="21"/>
        <end position="622"/>
    </location>
</feature>
<sequence length="622" mass="65120">MLIGILGIVAAAGVAVPSSASESTREEAPTDPGRWLTEVDLGNPNGLPSDIVATRDGTVWVSVFGDRSVERLDRTGAVIATYALSGAPSSVAVDDEGGVWAAVIASNMIAHISAAGVVREYPLPTANSLPAHVWDAGGQAYFTASGTGKLGRLSESTGAVEEWVIPGAVQLGELDGLGEQVWVVDEGAGAVWMIDRAGAVPSRWDIKDIRKIDLESMEGGRAHGTVQTTTGVVRFDYPTFTHFDAGGEDLRGFARIGDRTWAVSGSTTTLYGTSPGSRLTYSLPPSAQVSALAFSESRVLWMADRKRGKVIRFDTLAAVQTSRVGGADRYEVSANVARRFDDPNADTVFLASGEKFADALSVGPMASRLRAPVLLSTKSSLSDSVLRELIRADPKRVVIVGGRASISDEVVAVIRRELPSSTFIDRIEGADRYEVSRALLTGVDAPTDPAALYIANGSTFPDALSSTPAAAGAKTGVLLVKGSSAKLSQAEMTLVWRFATAGATIKIAGGPASVSTGIEAQIAEFAKVVRFDGPDRYAVSLALNREAFPSSNQAFIASGTTFADALSGGAIAGRLNAPLYLSRRECMPPEVLERLATGVRETFLLGGENTLTPAVLDLTACG</sequence>
<dbReference type="InterPro" id="IPR015943">
    <property type="entry name" value="WD40/YVTN_repeat-like_dom_sf"/>
</dbReference>
<evidence type="ECO:0000313" key="3">
    <source>
        <dbReference type="Proteomes" id="UP001165587"/>
    </source>
</evidence>
<dbReference type="PANTHER" id="PTHR30032:SF1">
    <property type="entry name" value="N-ACETYLMURAMOYL-L-ALANINE AMIDASE LYTC"/>
    <property type="match status" value="1"/>
</dbReference>
<dbReference type="EMBL" id="JANLCK010000002">
    <property type="protein sequence ID" value="MCS5725221.1"/>
    <property type="molecule type" value="Genomic_DNA"/>
</dbReference>
<dbReference type="InterPro" id="IPR007253">
    <property type="entry name" value="Cell_wall-bd_2"/>
</dbReference>
<name>A0AA41XBL7_9MICO</name>
<feature type="signal peptide" evidence="1">
    <location>
        <begin position="1"/>
        <end position="20"/>
    </location>
</feature>
<evidence type="ECO:0000256" key="1">
    <source>
        <dbReference type="SAM" id="SignalP"/>
    </source>
</evidence>
<proteinExistence type="predicted"/>
<dbReference type="RefSeq" id="WP_259525694.1">
    <property type="nucleotide sequence ID" value="NZ_JANLCK010000002.1"/>
</dbReference>
<dbReference type="AlphaFoldDB" id="A0AA41XBL7"/>
<organism evidence="2 3">
    <name type="scientific">Herbiconiux oxytropis</name>
    <dbReference type="NCBI Taxonomy" id="2970915"/>
    <lineage>
        <taxon>Bacteria</taxon>
        <taxon>Bacillati</taxon>
        <taxon>Actinomycetota</taxon>
        <taxon>Actinomycetes</taxon>
        <taxon>Micrococcales</taxon>
        <taxon>Microbacteriaceae</taxon>
        <taxon>Herbiconiux</taxon>
    </lineage>
</organism>
<comment type="caution">
    <text evidence="2">The sequence shown here is derived from an EMBL/GenBank/DDBJ whole genome shotgun (WGS) entry which is preliminary data.</text>
</comment>